<feature type="transmembrane region" description="Helical" evidence="1">
    <location>
        <begin position="81"/>
        <end position="98"/>
    </location>
</feature>
<keyword evidence="3" id="KW-1185">Reference proteome</keyword>
<proteinExistence type="predicted"/>
<feature type="transmembrane region" description="Helical" evidence="1">
    <location>
        <begin position="276"/>
        <end position="297"/>
    </location>
</feature>
<dbReference type="Proteomes" id="UP000253209">
    <property type="component" value="Unassembled WGS sequence"/>
</dbReference>
<sequence length="354" mass="39994">MERTVNNAGLLPALNRYFFSETTSLNLAVIRIVICTVVLFYNLNVNMFIVHDPAIAAIQKPSTFVQLFSGLFSLIQYRSRLFQYLYFLAAACSIFGLFTRPALLVFGITAAYTTGLCAAQGVYNHGLSLLSQIVMILAFVPGSTRLSVDSFLLWLSGRKNRQWSLWEALTLKSTPYPLWGFKLIIILVACTYFTSGLSKVRYGGLKWLDGKTLSHYLDGSASPFTPGIKPMHISPPDVPEREKWKDGFGIYSYSYGNRLKQPSMIKLGQSLAANKVVISGLSVLTVVFEMSGFFLLAAGWPRTIYLFGAIMLHTCIGFLMNLPFTEYRILCLLLVDWKWLFMQIKGWRFRRRAI</sequence>
<dbReference type="EMBL" id="QGDC01000003">
    <property type="protein sequence ID" value="RCH55755.1"/>
    <property type="molecule type" value="Genomic_DNA"/>
</dbReference>
<organism evidence="2 3">
    <name type="scientific">Mucilaginibacter hurinus</name>
    <dbReference type="NCBI Taxonomy" id="2201324"/>
    <lineage>
        <taxon>Bacteria</taxon>
        <taxon>Pseudomonadati</taxon>
        <taxon>Bacteroidota</taxon>
        <taxon>Sphingobacteriia</taxon>
        <taxon>Sphingobacteriales</taxon>
        <taxon>Sphingobacteriaceae</taxon>
        <taxon>Mucilaginibacter</taxon>
    </lineage>
</organism>
<keyword evidence="1" id="KW-1133">Transmembrane helix</keyword>
<evidence type="ECO:0008006" key="4">
    <source>
        <dbReference type="Google" id="ProtNLM"/>
    </source>
</evidence>
<feature type="transmembrane region" description="Helical" evidence="1">
    <location>
        <begin position="24"/>
        <end position="43"/>
    </location>
</feature>
<evidence type="ECO:0000313" key="3">
    <source>
        <dbReference type="Proteomes" id="UP000253209"/>
    </source>
</evidence>
<accession>A0A367GRP4</accession>
<keyword evidence="1" id="KW-0812">Transmembrane</keyword>
<comment type="caution">
    <text evidence="2">The sequence shown here is derived from an EMBL/GenBank/DDBJ whole genome shotgun (WGS) entry which is preliminary data.</text>
</comment>
<feature type="transmembrane region" description="Helical" evidence="1">
    <location>
        <begin position="176"/>
        <end position="195"/>
    </location>
</feature>
<feature type="transmembrane region" description="Helical" evidence="1">
    <location>
        <begin position="129"/>
        <end position="155"/>
    </location>
</feature>
<gene>
    <name evidence="2" type="ORF">DJ568_07690</name>
</gene>
<keyword evidence="1" id="KW-0472">Membrane</keyword>
<evidence type="ECO:0000313" key="2">
    <source>
        <dbReference type="EMBL" id="RCH55755.1"/>
    </source>
</evidence>
<dbReference type="AlphaFoldDB" id="A0A367GRP4"/>
<protein>
    <recommendedName>
        <fullName evidence="4">HTTM domain-containing protein</fullName>
    </recommendedName>
</protein>
<dbReference type="RefSeq" id="WP_114004670.1">
    <property type="nucleotide sequence ID" value="NZ_QGDC01000003.1"/>
</dbReference>
<name>A0A367GRP4_9SPHI</name>
<dbReference type="OrthoDB" id="981093at2"/>
<reference evidence="2 3" key="1">
    <citation type="submission" date="2018-05" db="EMBL/GenBank/DDBJ databases">
        <title>Mucilaginibacter hurinus sp. nov., isolated from briquette warehouse soil.</title>
        <authorList>
            <person name="Choi L."/>
        </authorList>
    </citation>
    <scope>NUCLEOTIDE SEQUENCE [LARGE SCALE GENOMIC DNA]</scope>
    <source>
        <strain evidence="2 3">ZR32</strain>
    </source>
</reference>
<feature type="transmembrane region" description="Helical" evidence="1">
    <location>
        <begin position="304"/>
        <end position="321"/>
    </location>
</feature>
<evidence type="ECO:0000256" key="1">
    <source>
        <dbReference type="SAM" id="Phobius"/>
    </source>
</evidence>